<evidence type="ECO:0000256" key="1">
    <source>
        <dbReference type="SAM" id="MobiDB-lite"/>
    </source>
</evidence>
<keyword evidence="2" id="KW-0732">Signal</keyword>
<dbReference type="RefSeq" id="WP_311613784.1">
    <property type="nucleotide sequence ID" value="NZ_JAVRFI010000019.1"/>
</dbReference>
<organism evidence="3 4">
    <name type="scientific">Streptomyces hesseae</name>
    <dbReference type="NCBI Taxonomy" id="3075519"/>
    <lineage>
        <taxon>Bacteria</taxon>
        <taxon>Bacillati</taxon>
        <taxon>Actinomycetota</taxon>
        <taxon>Actinomycetes</taxon>
        <taxon>Kitasatosporales</taxon>
        <taxon>Streptomycetaceae</taxon>
        <taxon>Streptomyces</taxon>
    </lineage>
</organism>
<feature type="region of interest" description="Disordered" evidence="1">
    <location>
        <begin position="169"/>
        <end position="223"/>
    </location>
</feature>
<dbReference type="EMBL" id="JAVRFI010000019">
    <property type="protein sequence ID" value="MDT0452299.1"/>
    <property type="molecule type" value="Genomic_DNA"/>
</dbReference>
<keyword evidence="4" id="KW-1185">Reference proteome</keyword>
<gene>
    <name evidence="3" type="ORF">RM609_24905</name>
</gene>
<name>A0ABU2SVB1_9ACTN</name>
<reference evidence="3" key="1">
    <citation type="submission" date="2024-05" db="EMBL/GenBank/DDBJ databases">
        <title>30 novel species of actinomycetes from the DSMZ collection.</title>
        <authorList>
            <person name="Nouioui I."/>
        </authorList>
    </citation>
    <scope>NUCLEOTIDE SEQUENCE</scope>
    <source>
        <strain evidence="3">DSM 40473</strain>
    </source>
</reference>
<feature type="signal peptide" evidence="2">
    <location>
        <begin position="1"/>
        <end position="26"/>
    </location>
</feature>
<evidence type="ECO:0000313" key="4">
    <source>
        <dbReference type="Proteomes" id="UP001180531"/>
    </source>
</evidence>
<feature type="chain" id="PRO_5046667633" evidence="2">
    <location>
        <begin position="27"/>
        <end position="223"/>
    </location>
</feature>
<dbReference type="Proteomes" id="UP001180531">
    <property type="component" value="Unassembled WGS sequence"/>
</dbReference>
<dbReference type="PROSITE" id="PS51257">
    <property type="entry name" value="PROKAR_LIPOPROTEIN"/>
    <property type="match status" value="1"/>
</dbReference>
<sequence>MSSSLRRGALAASALVVSIASLSACAAGNKAQTLEVKPDNAATSVGDIRLQNVNVITQEDLKAGGPAVVTGKVFNNGRKDQELRSIKLTGLDSPVTLAPAKGSGPVVVPAGGSIVLGGKDNPSAVLPKGREGLKDGATQRLSFDFSSTGEVKIAAFVVPAKSFYKDWGPAQSPAGTPSGTPSAPAGASSAPAGAPAGQPQGAGHQAGTKPGAGASATPQHAGH</sequence>
<comment type="caution">
    <text evidence="3">The sequence shown here is derived from an EMBL/GenBank/DDBJ whole genome shotgun (WGS) entry which is preliminary data.</text>
</comment>
<evidence type="ECO:0000256" key="2">
    <source>
        <dbReference type="SAM" id="SignalP"/>
    </source>
</evidence>
<evidence type="ECO:0000313" key="3">
    <source>
        <dbReference type="EMBL" id="MDT0452299.1"/>
    </source>
</evidence>
<feature type="compositionally biased region" description="Low complexity" evidence="1">
    <location>
        <begin position="171"/>
        <end position="208"/>
    </location>
</feature>
<protein>
    <submittedName>
        <fullName evidence="3">DUF461 domain-containing protein</fullName>
    </submittedName>
</protein>
<accession>A0ABU2SVB1</accession>
<proteinExistence type="predicted"/>